<dbReference type="SMART" id="SM00283">
    <property type="entry name" value="MA"/>
    <property type="match status" value="1"/>
</dbReference>
<keyword evidence="3" id="KW-0807">Transducer</keyword>
<gene>
    <name evidence="7" type="primary">tsr_2</name>
    <name evidence="7" type="ORF">TRIHO_27510</name>
</gene>
<dbReference type="InterPro" id="IPR004089">
    <property type="entry name" value="MCPsignal_dom"/>
</dbReference>
<dbReference type="Pfam" id="PF08376">
    <property type="entry name" value="NIT"/>
    <property type="match status" value="1"/>
</dbReference>
<feature type="domain" description="Methyl-accepting transducer" evidence="5">
    <location>
        <begin position="449"/>
        <end position="678"/>
    </location>
</feature>
<dbReference type="SUPFAM" id="SSF58104">
    <property type="entry name" value="Methyl-accepting chemotaxis protein (MCP) signaling domain"/>
    <property type="match status" value="1"/>
</dbReference>
<comment type="similarity">
    <text evidence="2">Belongs to the methyl-accepting chemotaxis (MCP) protein family.</text>
</comment>
<keyword evidence="1" id="KW-0145">Chemotaxis</keyword>
<organism evidence="7 8">
    <name type="scientific">Tritonibacter horizontis</name>
    <dbReference type="NCBI Taxonomy" id="1768241"/>
    <lineage>
        <taxon>Bacteria</taxon>
        <taxon>Pseudomonadati</taxon>
        <taxon>Pseudomonadota</taxon>
        <taxon>Alphaproteobacteria</taxon>
        <taxon>Rhodobacterales</taxon>
        <taxon>Paracoccaceae</taxon>
        <taxon>Tritonibacter</taxon>
    </lineage>
</organism>
<dbReference type="Gene3D" id="6.10.340.10">
    <property type="match status" value="1"/>
</dbReference>
<reference evidence="7 8" key="1">
    <citation type="submission" date="2015-12" db="EMBL/GenBank/DDBJ databases">
        <title>Genome sequence of the marine Rhodobacteraceae strain O3.65, Candidatus Tritonibacter horizontis.</title>
        <authorList>
            <person name="Poehlein A."/>
            <person name="Giebel H.A."/>
            <person name="Voget S."/>
            <person name="Brinkhoff T."/>
        </authorList>
    </citation>
    <scope>NUCLEOTIDE SEQUENCE [LARGE SCALE GENOMIC DNA]</scope>
    <source>
        <strain evidence="7 8">O3.65</strain>
    </source>
</reference>
<dbReference type="EMBL" id="LPUY01000075">
    <property type="protein sequence ID" value="KUP92447.1"/>
    <property type="molecule type" value="Genomic_DNA"/>
</dbReference>
<feature type="domain" description="HAMP" evidence="6">
    <location>
        <begin position="324"/>
        <end position="377"/>
    </location>
</feature>
<dbReference type="PRINTS" id="PR00260">
    <property type="entry name" value="CHEMTRNSDUCR"/>
</dbReference>
<dbReference type="InterPro" id="IPR003660">
    <property type="entry name" value="HAMP_dom"/>
</dbReference>
<evidence type="ECO:0000256" key="1">
    <source>
        <dbReference type="ARBA" id="ARBA00022500"/>
    </source>
</evidence>
<evidence type="ECO:0000313" key="8">
    <source>
        <dbReference type="Proteomes" id="UP000068382"/>
    </source>
</evidence>
<keyword evidence="4" id="KW-1133">Transmembrane helix</keyword>
<dbReference type="AlphaFoldDB" id="A0A132BXA2"/>
<sequence length="707" mass="75815">MCLVIGPLLALAAFFVSRELETQRESVIATESATATIAGANILNSLVHELQKERGYSAGFIASAGKNFPAELDLQRRDTETALGHVQANAEMLRGRDVQLYEATQARLQQLSDIRVSVDAFDLTVPQMAAFYTGTINMLLDLARPEFVSEVAEAKRAADALTLQRALLLARTMVGGAKERAGLERAMGATGLGGGFSLAVHDRFVSLGGGQQALLIEATNLIDGPGWKASLESEPEYQAISAARQRIIAGYETGDFGGLTAPEWFKISSDWINLLRQRELSLGADIEALKVEVLADVKQTYRELLAIGIIASVAVTLFAIGTFEWMIFRINRLTKVVDGFAKGQFDLFIKGIEGRDEISRMARVIYTFKQETLAMRRAAEELKESDEALLNAKHGRVVDLVTEGLAALAEADLTCHFDDPLDPEYDKIRSDFNSASERLRGVLALIARTVEDLDRSSADMKSSALDLAGRTTEQVSTIQETTGRVERLAEEFDEFGQDVRSAAGMAGNARERANGSAKVVREAVSAMGRIKESSEKIANIISLIDDISFQTNLLALNAGVEAARAGEAGRGFAVVASEVRALAQRSSAAALEIKVLIEESGRQVEDGVSLVDRTGHALGEISEEITNVDDVLTRISRTSEAQISALHSLSEAMGVLNSLASQNTAVAETTRMASGGIAAHASDLAGLVADFRLHGTAQAGSAAVRAA</sequence>
<dbReference type="InterPro" id="IPR051310">
    <property type="entry name" value="MCP_chemotaxis"/>
</dbReference>
<dbReference type="InterPro" id="IPR004090">
    <property type="entry name" value="Chemotax_Me-accpt_rcpt"/>
</dbReference>
<keyword evidence="4" id="KW-0472">Membrane</keyword>
<dbReference type="GO" id="GO:0004888">
    <property type="term" value="F:transmembrane signaling receptor activity"/>
    <property type="evidence" value="ECO:0007669"/>
    <property type="project" value="InterPro"/>
</dbReference>
<evidence type="ECO:0000256" key="2">
    <source>
        <dbReference type="ARBA" id="ARBA00029447"/>
    </source>
</evidence>
<evidence type="ECO:0000256" key="4">
    <source>
        <dbReference type="SAM" id="Phobius"/>
    </source>
</evidence>
<keyword evidence="8" id="KW-1185">Reference proteome</keyword>
<proteinExistence type="inferred from homology"/>
<evidence type="ECO:0000256" key="3">
    <source>
        <dbReference type="PROSITE-ProRule" id="PRU00284"/>
    </source>
</evidence>
<dbReference type="GO" id="GO:0016020">
    <property type="term" value="C:membrane"/>
    <property type="evidence" value="ECO:0007669"/>
    <property type="project" value="InterPro"/>
</dbReference>
<dbReference type="Proteomes" id="UP000068382">
    <property type="component" value="Unassembled WGS sequence"/>
</dbReference>
<keyword evidence="4" id="KW-0812">Transmembrane</keyword>
<dbReference type="PROSITE" id="PS50885">
    <property type="entry name" value="HAMP"/>
    <property type="match status" value="2"/>
</dbReference>
<dbReference type="PANTHER" id="PTHR43531">
    <property type="entry name" value="PROTEIN ICFG"/>
    <property type="match status" value="1"/>
</dbReference>
<accession>A0A132BXA2</accession>
<dbReference type="GO" id="GO:0006935">
    <property type="term" value="P:chemotaxis"/>
    <property type="evidence" value="ECO:0007669"/>
    <property type="project" value="UniProtKB-KW"/>
</dbReference>
<evidence type="ECO:0000259" key="5">
    <source>
        <dbReference type="PROSITE" id="PS50111"/>
    </source>
</evidence>
<dbReference type="GO" id="GO:0007165">
    <property type="term" value="P:signal transduction"/>
    <property type="evidence" value="ECO:0007669"/>
    <property type="project" value="UniProtKB-KW"/>
</dbReference>
<protein>
    <submittedName>
        <fullName evidence="7">Methyl-accepting chemotaxis protein I</fullName>
    </submittedName>
</protein>
<dbReference type="InterPro" id="IPR013587">
    <property type="entry name" value="Nitrate/nitrite_sensing"/>
</dbReference>
<evidence type="ECO:0000313" key="7">
    <source>
        <dbReference type="EMBL" id="KUP92447.1"/>
    </source>
</evidence>
<name>A0A132BXA2_9RHOB</name>
<comment type="caution">
    <text evidence="7">The sequence shown here is derived from an EMBL/GenBank/DDBJ whole genome shotgun (WGS) entry which is preliminary data.</text>
</comment>
<feature type="domain" description="HAMP" evidence="6">
    <location>
        <begin position="396"/>
        <end position="444"/>
    </location>
</feature>
<feature type="transmembrane region" description="Helical" evidence="4">
    <location>
        <begin position="304"/>
        <end position="328"/>
    </location>
</feature>
<evidence type="ECO:0000259" key="6">
    <source>
        <dbReference type="PROSITE" id="PS50885"/>
    </source>
</evidence>
<dbReference type="PANTHER" id="PTHR43531:SF11">
    <property type="entry name" value="METHYL-ACCEPTING CHEMOTAXIS PROTEIN 3"/>
    <property type="match status" value="1"/>
</dbReference>
<dbReference type="Gene3D" id="1.10.287.950">
    <property type="entry name" value="Methyl-accepting chemotaxis protein"/>
    <property type="match status" value="1"/>
</dbReference>
<dbReference type="Pfam" id="PF00015">
    <property type="entry name" value="MCPsignal"/>
    <property type="match status" value="1"/>
</dbReference>
<dbReference type="PROSITE" id="PS50111">
    <property type="entry name" value="CHEMOTAXIS_TRANSDUC_2"/>
    <property type="match status" value="1"/>
</dbReference>